<protein>
    <submittedName>
        <fullName evidence="2">Uncharacterized protein</fullName>
    </submittedName>
</protein>
<name>A0A7J7L0D9_9MAGN</name>
<organism evidence="2 3">
    <name type="scientific">Kingdonia uniflora</name>
    <dbReference type="NCBI Taxonomy" id="39325"/>
    <lineage>
        <taxon>Eukaryota</taxon>
        <taxon>Viridiplantae</taxon>
        <taxon>Streptophyta</taxon>
        <taxon>Embryophyta</taxon>
        <taxon>Tracheophyta</taxon>
        <taxon>Spermatophyta</taxon>
        <taxon>Magnoliopsida</taxon>
        <taxon>Ranunculales</taxon>
        <taxon>Circaeasteraceae</taxon>
        <taxon>Kingdonia</taxon>
    </lineage>
</organism>
<comment type="caution">
    <text evidence="2">The sequence shown here is derived from an EMBL/GenBank/DDBJ whole genome shotgun (WGS) entry which is preliminary data.</text>
</comment>
<dbReference type="Pfam" id="PF04185">
    <property type="entry name" value="Phosphoesterase"/>
    <property type="match status" value="1"/>
</dbReference>
<dbReference type="PANTHER" id="PTHR31956:SF32">
    <property type="entry name" value="NON-SPECIFIC PHOSPHOLIPASE C3"/>
    <property type="match status" value="1"/>
</dbReference>
<dbReference type="OrthoDB" id="5135119at2759"/>
<keyword evidence="1" id="KW-0378">Hydrolase</keyword>
<dbReference type="InterPro" id="IPR017850">
    <property type="entry name" value="Alkaline_phosphatase_core_sf"/>
</dbReference>
<evidence type="ECO:0000313" key="3">
    <source>
        <dbReference type="Proteomes" id="UP000541444"/>
    </source>
</evidence>
<dbReference type="Proteomes" id="UP000541444">
    <property type="component" value="Unassembled WGS sequence"/>
</dbReference>
<dbReference type="GO" id="GO:0016788">
    <property type="term" value="F:hydrolase activity, acting on ester bonds"/>
    <property type="evidence" value="ECO:0007669"/>
    <property type="project" value="InterPro"/>
</dbReference>
<evidence type="ECO:0000313" key="2">
    <source>
        <dbReference type="EMBL" id="KAF6136059.1"/>
    </source>
</evidence>
<dbReference type="InterPro" id="IPR007312">
    <property type="entry name" value="Phosphoesterase"/>
</dbReference>
<dbReference type="EMBL" id="JACGCM010002763">
    <property type="protein sequence ID" value="KAF6136059.1"/>
    <property type="molecule type" value="Genomic_DNA"/>
</dbReference>
<dbReference type="AlphaFoldDB" id="A0A7J7L0D9"/>
<evidence type="ECO:0000256" key="1">
    <source>
        <dbReference type="ARBA" id="ARBA00022801"/>
    </source>
</evidence>
<dbReference type="GO" id="GO:0009395">
    <property type="term" value="P:phospholipid catabolic process"/>
    <property type="evidence" value="ECO:0007669"/>
    <property type="project" value="TreeGrafter"/>
</dbReference>
<keyword evidence="3" id="KW-1185">Reference proteome</keyword>
<proteinExistence type="predicted"/>
<sequence length="247" mass="27927">MFVKQVYETLRASPHWNEMLLIIPYDEHGGFYDHVPTPASGVPSLDDIVSPDPYNFTFDHLGVQVPTIMVSPWIERGTVVHGPKGPYPSSEYEHSSISAMVKKVFTLNEFLTKRDAWAGTFETVINRNTPRTNCPVTLPDTEKLRKEDKDEERALSEFQSELVQLAATLNGDHTKDIFPQKLIENMKVIDAVGYVEDAFKNFCDVCEEAKNNGADDFNIIDFATRLAQKDSHKSFDGKIFSCCICKN</sequence>
<reference evidence="2 3" key="1">
    <citation type="journal article" date="2020" name="IScience">
        <title>Genome Sequencing of the Endangered Kingdonia uniflora (Circaeasteraceae, Ranunculales) Reveals Potential Mechanisms of Evolutionary Specialization.</title>
        <authorList>
            <person name="Sun Y."/>
            <person name="Deng T."/>
            <person name="Zhang A."/>
            <person name="Moore M.J."/>
            <person name="Landis J.B."/>
            <person name="Lin N."/>
            <person name="Zhang H."/>
            <person name="Zhang X."/>
            <person name="Huang J."/>
            <person name="Zhang X."/>
            <person name="Sun H."/>
            <person name="Wang H."/>
        </authorList>
    </citation>
    <scope>NUCLEOTIDE SEQUENCE [LARGE SCALE GENOMIC DNA]</scope>
    <source>
        <strain evidence="2">TB1705</strain>
        <tissue evidence="2">Leaf</tissue>
    </source>
</reference>
<dbReference type="Gene3D" id="3.40.720.10">
    <property type="entry name" value="Alkaline Phosphatase, subunit A"/>
    <property type="match status" value="1"/>
</dbReference>
<dbReference type="PANTHER" id="PTHR31956">
    <property type="entry name" value="NON-SPECIFIC PHOSPHOLIPASE C4-RELATED"/>
    <property type="match status" value="1"/>
</dbReference>
<accession>A0A7J7L0D9</accession>
<gene>
    <name evidence="2" type="ORF">GIB67_000463</name>
</gene>